<dbReference type="EMBL" id="AP019735">
    <property type="protein sequence ID" value="BBL05190.1"/>
    <property type="molecule type" value="Genomic_DNA"/>
</dbReference>
<keyword evidence="6" id="KW-0472">Membrane</keyword>
<dbReference type="RefSeq" id="WP_019129373.1">
    <property type="nucleotide sequence ID" value="NZ_AP019735.1"/>
</dbReference>
<keyword evidence="8" id="KW-1185">Reference proteome</keyword>
<keyword evidence="5" id="KW-1133">Transmembrane helix</keyword>
<organism evidence="7 8">
    <name type="scientific">Alistipes communis</name>
    <dbReference type="NCBI Taxonomy" id="2585118"/>
    <lineage>
        <taxon>Bacteria</taxon>
        <taxon>Pseudomonadati</taxon>
        <taxon>Bacteroidota</taxon>
        <taxon>Bacteroidia</taxon>
        <taxon>Bacteroidales</taxon>
        <taxon>Rikenellaceae</taxon>
        <taxon>Alistipes</taxon>
    </lineage>
</organism>
<dbReference type="InterPro" id="IPR006686">
    <property type="entry name" value="MscS_channel_CS"/>
</dbReference>
<name>A0A4Y1WW29_9BACT</name>
<evidence type="ECO:0000256" key="6">
    <source>
        <dbReference type="ARBA" id="ARBA00023136"/>
    </source>
</evidence>
<dbReference type="SUPFAM" id="SSF50182">
    <property type="entry name" value="Sm-like ribonucleoproteins"/>
    <property type="match status" value="1"/>
</dbReference>
<protein>
    <submittedName>
        <fullName evidence="7">Transporter</fullName>
    </submittedName>
</protein>
<dbReference type="PROSITE" id="PS01246">
    <property type="entry name" value="UPF0003"/>
    <property type="match status" value="1"/>
</dbReference>
<dbReference type="KEGG" id="acou:A5CBH24_25030"/>
<dbReference type="GeneID" id="78343217"/>
<dbReference type="Gene3D" id="3.30.70.100">
    <property type="match status" value="1"/>
</dbReference>
<evidence type="ECO:0000256" key="3">
    <source>
        <dbReference type="ARBA" id="ARBA00022475"/>
    </source>
</evidence>
<dbReference type="GO" id="GO:0005886">
    <property type="term" value="C:plasma membrane"/>
    <property type="evidence" value="ECO:0007669"/>
    <property type="project" value="UniProtKB-SubCell"/>
</dbReference>
<evidence type="ECO:0000256" key="4">
    <source>
        <dbReference type="ARBA" id="ARBA00022692"/>
    </source>
</evidence>
<dbReference type="AlphaFoldDB" id="A0A4Y1WW29"/>
<dbReference type="GO" id="GO:0008381">
    <property type="term" value="F:mechanosensitive monoatomic ion channel activity"/>
    <property type="evidence" value="ECO:0007669"/>
    <property type="project" value="InterPro"/>
</dbReference>
<sequence length="304" mass="34145">MLGFFLEAETLILPDSVQKAQWKQIVERFTSLDAETFLRDFTGQVIWVALKIAVAFAIYAAGRWIINRLVHLMDASFDRRQVDKSLRSFLRSLVKGAAYTILLLIIVQLLGFNTTSLVALLAASGFGIGMALSGTLQNFAGGIMVMFMHPYRIGDYIEAQGQAGTVKEIRLFSTVVTTTDNKRIYIPNSSISNAIVNNYSSETMRRVEWKVSLAYGDDVAVAKRTMLAMLESDKRVLHTPDAPADPFVALSELADSAIVVVARTWTLNGDYWDLFFDMNERFYNELPQQGLHFPFPQLDVHLDK</sequence>
<evidence type="ECO:0000256" key="1">
    <source>
        <dbReference type="ARBA" id="ARBA00004651"/>
    </source>
</evidence>
<dbReference type="Gene3D" id="1.10.287.1260">
    <property type="match status" value="1"/>
</dbReference>
<evidence type="ECO:0000313" key="7">
    <source>
        <dbReference type="EMBL" id="BBL05190.1"/>
    </source>
</evidence>
<keyword evidence="4" id="KW-0812">Transmembrane</keyword>
<reference evidence="8" key="1">
    <citation type="submission" date="2019-06" db="EMBL/GenBank/DDBJ databases">
        <title>Alistipes onderdonkii subsp. vulgaris subsp. nov., Alistipes dispar sp. nov. and Alistipes communis sp. nov., isolated from human faeces, and creation of Alistipes onderdonkii subsp. onderdonkii subsp. nov.</title>
        <authorList>
            <person name="Sakamoto M."/>
            <person name="Ikeyama N."/>
            <person name="Ogata Y."/>
            <person name="Suda W."/>
            <person name="Iino T."/>
            <person name="Hattori M."/>
            <person name="Ohkuma M."/>
        </authorList>
    </citation>
    <scope>NUCLEOTIDE SEQUENCE [LARGE SCALE GENOMIC DNA]</scope>
    <source>
        <strain evidence="8">5CBH24</strain>
    </source>
</reference>
<evidence type="ECO:0000256" key="5">
    <source>
        <dbReference type="ARBA" id="ARBA00022989"/>
    </source>
</evidence>
<evidence type="ECO:0000256" key="2">
    <source>
        <dbReference type="ARBA" id="ARBA00008017"/>
    </source>
</evidence>
<proteinExistence type="inferred from homology"/>
<keyword evidence="3" id="KW-1003">Cell membrane</keyword>
<evidence type="ECO:0000313" key="8">
    <source>
        <dbReference type="Proteomes" id="UP000318946"/>
    </source>
</evidence>
<dbReference type="SUPFAM" id="SSF82689">
    <property type="entry name" value="Mechanosensitive channel protein MscS (YggB), C-terminal domain"/>
    <property type="match status" value="1"/>
</dbReference>
<dbReference type="PANTHER" id="PTHR30221">
    <property type="entry name" value="SMALL-CONDUCTANCE MECHANOSENSITIVE CHANNEL"/>
    <property type="match status" value="1"/>
</dbReference>
<dbReference type="InterPro" id="IPR006685">
    <property type="entry name" value="MscS_channel_2nd"/>
</dbReference>
<accession>A0A4Y1WW29</accession>
<dbReference type="SUPFAM" id="SSF82861">
    <property type="entry name" value="Mechanosensitive channel protein MscS (YggB), transmembrane region"/>
    <property type="match status" value="1"/>
</dbReference>
<dbReference type="Gene3D" id="2.30.30.60">
    <property type="match status" value="1"/>
</dbReference>
<dbReference type="InterPro" id="IPR011014">
    <property type="entry name" value="MscS_channel_TM-2"/>
</dbReference>
<dbReference type="InterPro" id="IPR049278">
    <property type="entry name" value="MS_channel_C"/>
</dbReference>
<dbReference type="Pfam" id="PF00924">
    <property type="entry name" value="MS_channel_2nd"/>
    <property type="match status" value="1"/>
</dbReference>
<dbReference type="OrthoDB" id="9809206at2"/>
<dbReference type="InterPro" id="IPR010920">
    <property type="entry name" value="LSM_dom_sf"/>
</dbReference>
<dbReference type="Proteomes" id="UP000318946">
    <property type="component" value="Chromosome"/>
</dbReference>
<dbReference type="InterPro" id="IPR023408">
    <property type="entry name" value="MscS_beta-dom_sf"/>
</dbReference>
<dbReference type="PANTHER" id="PTHR30221:SF1">
    <property type="entry name" value="SMALL-CONDUCTANCE MECHANOSENSITIVE CHANNEL"/>
    <property type="match status" value="1"/>
</dbReference>
<comment type="similarity">
    <text evidence="2">Belongs to the MscS (TC 1.A.23) family.</text>
</comment>
<dbReference type="InterPro" id="IPR045275">
    <property type="entry name" value="MscS_archaea/bacteria_type"/>
</dbReference>
<dbReference type="InterPro" id="IPR011066">
    <property type="entry name" value="MscS_channel_C_sf"/>
</dbReference>
<comment type="subcellular location">
    <subcellularLocation>
        <location evidence="1">Cell membrane</location>
        <topology evidence="1">Multi-pass membrane protein</topology>
    </subcellularLocation>
</comment>
<dbReference type="Pfam" id="PF21082">
    <property type="entry name" value="MS_channel_3rd"/>
    <property type="match status" value="1"/>
</dbReference>
<gene>
    <name evidence="7" type="ORF">A5CBH24_25030</name>
</gene>